<dbReference type="InterPro" id="IPR036591">
    <property type="entry name" value="YggU-like_sf"/>
</dbReference>
<protein>
    <recommendedName>
        <fullName evidence="2">UPF0235 protein FsymDg_1769</fullName>
    </recommendedName>
</protein>
<dbReference type="RefSeq" id="WP_013873166.1">
    <property type="nucleotide sequence ID" value="NC_015656.1"/>
</dbReference>
<feature type="region of interest" description="Disordered" evidence="3">
    <location>
        <begin position="1"/>
        <end position="53"/>
    </location>
</feature>
<accession>F8B5N7</accession>
<comment type="similarity">
    <text evidence="1 2">Belongs to the UPF0235 family.</text>
</comment>
<dbReference type="HOGENOM" id="CLU_130694_7_0_11"/>
<evidence type="ECO:0000256" key="2">
    <source>
        <dbReference type="HAMAP-Rule" id="MF_00634"/>
    </source>
</evidence>
<evidence type="ECO:0000313" key="4">
    <source>
        <dbReference type="EMBL" id="AEH09216.1"/>
    </source>
</evidence>
<dbReference type="EMBL" id="CP002801">
    <property type="protein sequence ID" value="AEH09216.1"/>
    <property type="molecule type" value="Genomic_DNA"/>
</dbReference>
<sequence length="122" mass="12312" precursor="true">MRLTIRVSPRSARTSVGGSSPASGAGAPGESPAENPTAADDPTNGSPPDAATPLVVRVTAPAVDGQATESALRALATAFGVRRREVVLVRGATSRTKIVEISGLPESALRSRLAELTATPGK</sequence>
<dbReference type="AlphaFoldDB" id="F8B5N7"/>
<dbReference type="NCBIfam" id="TIGR00251">
    <property type="entry name" value="DUF167 family protein"/>
    <property type="match status" value="1"/>
</dbReference>
<dbReference type="SMART" id="SM01152">
    <property type="entry name" value="DUF167"/>
    <property type="match status" value="1"/>
</dbReference>
<dbReference type="HAMAP" id="MF_00634">
    <property type="entry name" value="UPF0235"/>
    <property type="match status" value="1"/>
</dbReference>
<evidence type="ECO:0000313" key="5">
    <source>
        <dbReference type="Proteomes" id="UP000001549"/>
    </source>
</evidence>
<dbReference type="STRING" id="656024.FsymDg_1769"/>
<dbReference type="InterPro" id="IPR003746">
    <property type="entry name" value="DUF167"/>
</dbReference>
<dbReference type="SUPFAM" id="SSF69786">
    <property type="entry name" value="YggU-like"/>
    <property type="match status" value="1"/>
</dbReference>
<keyword evidence="5" id="KW-1185">Reference proteome</keyword>
<reference evidence="4 5" key="1">
    <citation type="submission" date="2011-05" db="EMBL/GenBank/DDBJ databases">
        <title>Complete sequence of chromosome of Frankia symbiont of Datisca glomerata.</title>
        <authorList>
            <consortium name="US DOE Joint Genome Institute"/>
            <person name="Lucas S."/>
            <person name="Han J."/>
            <person name="Lapidus A."/>
            <person name="Cheng J.-F."/>
            <person name="Goodwin L."/>
            <person name="Pitluck S."/>
            <person name="Peters L."/>
            <person name="Mikhailova N."/>
            <person name="Chertkov O."/>
            <person name="Teshima H."/>
            <person name="Han C."/>
            <person name="Tapia R."/>
            <person name="Land M."/>
            <person name="Hauser L."/>
            <person name="Kyrpides N."/>
            <person name="Ivanova N."/>
            <person name="Pagani I."/>
            <person name="Berry A."/>
            <person name="Pawlowski K."/>
            <person name="Persson T."/>
            <person name="Vanden Heuvel B."/>
            <person name="Benson D."/>
            <person name="Woyke T."/>
        </authorList>
    </citation>
    <scope>NUCLEOTIDE SEQUENCE [LARGE SCALE GENOMIC DNA]</scope>
    <source>
        <strain evidence="5">4085684</strain>
    </source>
</reference>
<dbReference type="eggNOG" id="COG1872">
    <property type="taxonomic scope" value="Bacteria"/>
</dbReference>
<dbReference type="Proteomes" id="UP000001549">
    <property type="component" value="Chromosome"/>
</dbReference>
<gene>
    <name evidence="4" type="ordered locus">FsymDg_1769</name>
</gene>
<feature type="compositionally biased region" description="Low complexity" evidence="3">
    <location>
        <begin position="17"/>
        <end position="34"/>
    </location>
</feature>
<organism evidence="4 5">
    <name type="scientific">Candidatus Protofrankia datiscae</name>
    <dbReference type="NCBI Taxonomy" id="2716812"/>
    <lineage>
        <taxon>Bacteria</taxon>
        <taxon>Bacillati</taxon>
        <taxon>Actinomycetota</taxon>
        <taxon>Actinomycetes</taxon>
        <taxon>Frankiales</taxon>
        <taxon>Frankiaceae</taxon>
        <taxon>Protofrankia</taxon>
    </lineage>
</organism>
<evidence type="ECO:0000256" key="1">
    <source>
        <dbReference type="ARBA" id="ARBA00010364"/>
    </source>
</evidence>
<dbReference type="Pfam" id="PF02594">
    <property type="entry name" value="DUF167"/>
    <property type="match status" value="1"/>
</dbReference>
<name>F8B5N7_9ACTN</name>
<dbReference type="KEGG" id="fsy:FsymDg_1769"/>
<evidence type="ECO:0000256" key="3">
    <source>
        <dbReference type="SAM" id="MobiDB-lite"/>
    </source>
</evidence>
<proteinExistence type="inferred from homology"/>
<dbReference type="Gene3D" id="3.30.1200.10">
    <property type="entry name" value="YggU-like"/>
    <property type="match status" value="1"/>
</dbReference>